<dbReference type="GO" id="GO:0000710">
    <property type="term" value="P:meiotic mismatch repair"/>
    <property type="evidence" value="ECO:0007669"/>
    <property type="project" value="EnsemblFungi"/>
</dbReference>
<dbReference type="Proteomes" id="UP000094285">
    <property type="component" value="Unassembled WGS sequence"/>
</dbReference>
<dbReference type="GO" id="GO:0032390">
    <property type="term" value="C:MutLbeta complex"/>
    <property type="evidence" value="ECO:0007669"/>
    <property type="project" value="EnsemblFungi"/>
</dbReference>
<dbReference type="EMBL" id="KV453914">
    <property type="protein sequence ID" value="ODV77747.1"/>
    <property type="molecule type" value="Genomic_DNA"/>
</dbReference>
<evidence type="ECO:0000256" key="3">
    <source>
        <dbReference type="ARBA" id="ARBA00022763"/>
    </source>
</evidence>
<evidence type="ECO:0000256" key="2">
    <source>
        <dbReference type="ARBA" id="ARBA00006082"/>
    </source>
</evidence>
<dbReference type="GO" id="GO:0097587">
    <property type="term" value="C:MutLgamma complex"/>
    <property type="evidence" value="ECO:0007669"/>
    <property type="project" value="EnsemblFungi"/>
</dbReference>
<dbReference type="CDD" id="cd16926">
    <property type="entry name" value="HATPase_MutL-MLH-PMS-like"/>
    <property type="match status" value="1"/>
</dbReference>
<dbReference type="InterPro" id="IPR020568">
    <property type="entry name" value="Ribosomal_Su5_D2-typ_SF"/>
</dbReference>
<dbReference type="SUPFAM" id="SSF55874">
    <property type="entry name" value="ATPase domain of HSP90 chaperone/DNA topoisomerase II/histidine kinase"/>
    <property type="match status" value="1"/>
</dbReference>
<dbReference type="GO" id="GO:0016887">
    <property type="term" value="F:ATP hydrolysis activity"/>
    <property type="evidence" value="ECO:0007669"/>
    <property type="project" value="EnsemblFungi"/>
</dbReference>
<dbReference type="InterPro" id="IPR013507">
    <property type="entry name" value="DNA_mismatch_S5_2-like"/>
</dbReference>
<dbReference type="PANTHER" id="PTHR10073">
    <property type="entry name" value="DNA MISMATCH REPAIR PROTEIN MLH, PMS, MUTL"/>
    <property type="match status" value="1"/>
</dbReference>
<reference evidence="8" key="1">
    <citation type="submission" date="2016-05" db="EMBL/GenBank/DDBJ databases">
        <title>Comparative genomics of biotechnologically important yeasts.</title>
        <authorList>
            <consortium name="DOE Joint Genome Institute"/>
            <person name="Riley R."/>
            <person name="Haridas S."/>
            <person name="Wolfe K.H."/>
            <person name="Lopes M.R."/>
            <person name="Hittinger C.T."/>
            <person name="Goker M."/>
            <person name="Salamov A."/>
            <person name="Wisecaver J."/>
            <person name="Long T.M."/>
            <person name="Aerts A.L."/>
            <person name="Barry K."/>
            <person name="Choi C."/>
            <person name="Clum A."/>
            <person name="Coughlan A.Y."/>
            <person name="Deshpande S."/>
            <person name="Douglass A.P."/>
            <person name="Hanson S.J."/>
            <person name="Klenk H.-P."/>
            <person name="Labutti K."/>
            <person name="Lapidus A."/>
            <person name="Lindquist E."/>
            <person name="Lipzen A."/>
            <person name="Meier-Kolthoff J.P."/>
            <person name="Ohm R.A."/>
            <person name="Otillar R.P."/>
            <person name="Pangilinan J."/>
            <person name="Peng Y."/>
            <person name="Rokas A."/>
            <person name="Rosa C.A."/>
            <person name="Scheuner C."/>
            <person name="Sibirny A.A."/>
            <person name="Slot J.C."/>
            <person name="Stielow J.B."/>
            <person name="Sun H."/>
            <person name="Kurtzman C.P."/>
            <person name="Blackwell M."/>
            <person name="Grigoriev I.V."/>
            <person name="Jeffries T.W."/>
        </authorList>
    </citation>
    <scope>NUCLEOTIDE SEQUENCE [LARGE SCALE GENOMIC DNA]</scope>
    <source>
        <strain evidence="8">NRRL Y-17324</strain>
    </source>
</reference>
<dbReference type="GO" id="GO:0000713">
    <property type="term" value="P:meiotic heteroduplex formation"/>
    <property type="evidence" value="ECO:0007669"/>
    <property type="project" value="EnsemblFungi"/>
</dbReference>
<keyword evidence="3" id="KW-0227">DNA damage</keyword>
<keyword evidence="4" id="KW-0234">DNA repair</keyword>
<evidence type="ECO:0000256" key="5">
    <source>
        <dbReference type="ARBA" id="ARBA00023242"/>
    </source>
</evidence>
<dbReference type="NCBIfam" id="TIGR00585">
    <property type="entry name" value="mutl"/>
    <property type="match status" value="1"/>
</dbReference>
<gene>
    <name evidence="7" type="ORF">CANTADRAFT_54816</name>
</gene>
<dbReference type="FunFam" id="3.30.230.10:FF:000014">
    <property type="entry name" value="DNA mismatch repair protein Mlh1"/>
    <property type="match status" value="1"/>
</dbReference>
<dbReference type="InterPro" id="IPR014721">
    <property type="entry name" value="Ribsml_uS5_D2-typ_fold_subgr"/>
</dbReference>
<sequence length="720" mass="81192">MGAIHKLDAAVINKIAAGEIIIQPANALKEMLENSIDAEASMIDVVVKDGGLKLLQITDNGSGINKEDLGLLCERFATSKLAKFEDLESIATYGFRGEALASILHISRVSVITKTKDTQLAYKAFYTGGKMVGPNFKALAPVEPKPIAGKDGTQIIVEDLFYNLPSRAKSLKSKSEEYSKIVDVIGRYAIHSAGVGITCKKFGDSNHVIATRPNLPIKERIRSIFGTDVASELIEFDVEANEALGLVKANGAITSPNYGSKKKAQPVFFINHRLVTCDPLKRAINSAYQIFLPKGNHPFVYLSLEINPKNVDVNIHPTKREVRFLHEEEIIEHISGAIHTKLSDVDTSRKFKTQTLLGYAEKKKNDDYELMTGLKKARQENKLVRVDPLQIKISSYLSQQSKGNYISQVNKELRSETSSVIEDKSIEEDDVPHEVINNEETIEHIENKLESEPGSPDESQITITDHPRVKVNLDSIKELQKELSDEVHKPLTNIFNNAVYVGVVDEKRRLCCFQYDVQLYLCDYASTLLEFYYQVALEEFCNYGTIELSEPVLLDELMEPLQSMDVQPRQVVYEKLESMLDMLQEYFHITIKRHATGLKLHTLPMLHKHIRPVLSKLPYFIYRLAIRVNYDEEKACLHDVMRQIALLYLPEPIESELPPSSSSQPVRESSAGSKKAHLEDLLEHVLFPLMKQRFLATKALLNDVIQIADLPGLYKVFERC</sequence>
<keyword evidence="8" id="KW-1185">Reference proteome</keyword>
<protein>
    <submittedName>
        <fullName evidence="7">DNA mismatch repair protein MutL</fullName>
    </submittedName>
</protein>
<dbReference type="InterPro" id="IPR032189">
    <property type="entry name" value="Mlh1_C"/>
</dbReference>
<dbReference type="Pfam" id="PF16413">
    <property type="entry name" value="Mlh1_C"/>
    <property type="match status" value="1"/>
</dbReference>
<keyword evidence="5" id="KW-0539">Nucleus</keyword>
<dbReference type="GO" id="GO:0032389">
    <property type="term" value="C:MutLalpha complex"/>
    <property type="evidence" value="ECO:0007669"/>
    <property type="project" value="EnsemblFungi"/>
</dbReference>
<dbReference type="AlphaFoldDB" id="A0A1E4SE10"/>
<evidence type="ECO:0000256" key="1">
    <source>
        <dbReference type="ARBA" id="ARBA00004123"/>
    </source>
</evidence>
<dbReference type="FunFam" id="3.30.565.10:FF:000109">
    <property type="entry name" value="Related to MLH1-DNA mismatch repair protein"/>
    <property type="match status" value="1"/>
</dbReference>
<accession>A0A1E4SE10</accession>
<dbReference type="Gene3D" id="3.30.565.10">
    <property type="entry name" value="Histidine kinase-like ATPase, C-terminal domain"/>
    <property type="match status" value="1"/>
</dbReference>
<dbReference type="RefSeq" id="XP_020062869.1">
    <property type="nucleotide sequence ID" value="XM_020210369.1"/>
</dbReference>
<dbReference type="GO" id="GO:0030983">
    <property type="term" value="F:mismatched DNA binding"/>
    <property type="evidence" value="ECO:0007669"/>
    <property type="project" value="InterPro"/>
</dbReference>
<dbReference type="SUPFAM" id="SSF54211">
    <property type="entry name" value="Ribosomal protein S5 domain 2-like"/>
    <property type="match status" value="1"/>
</dbReference>
<feature type="domain" description="DNA mismatch repair protein S5" evidence="6">
    <location>
        <begin position="221"/>
        <end position="343"/>
    </location>
</feature>
<dbReference type="InterPro" id="IPR002099">
    <property type="entry name" value="MutL/Mlh/PMS"/>
</dbReference>
<dbReference type="GO" id="GO:0005524">
    <property type="term" value="F:ATP binding"/>
    <property type="evidence" value="ECO:0007669"/>
    <property type="project" value="EnsemblFungi"/>
</dbReference>
<evidence type="ECO:0000256" key="4">
    <source>
        <dbReference type="ARBA" id="ARBA00023204"/>
    </source>
</evidence>
<dbReference type="GeneID" id="30984505"/>
<evidence type="ECO:0000313" key="7">
    <source>
        <dbReference type="EMBL" id="ODV77747.1"/>
    </source>
</evidence>
<name>A0A1E4SE10_9ASCO</name>
<dbReference type="InterPro" id="IPR038973">
    <property type="entry name" value="MutL/Mlh/Pms-like"/>
</dbReference>
<dbReference type="GO" id="GO:0140664">
    <property type="term" value="F:ATP-dependent DNA damage sensor activity"/>
    <property type="evidence" value="ECO:0007669"/>
    <property type="project" value="InterPro"/>
</dbReference>
<comment type="subcellular location">
    <subcellularLocation>
        <location evidence="1">Nucleus</location>
    </subcellularLocation>
</comment>
<dbReference type="Pfam" id="PF01119">
    <property type="entry name" value="DNA_mis_repair"/>
    <property type="match status" value="1"/>
</dbReference>
<dbReference type="Gene3D" id="3.30.230.10">
    <property type="match status" value="1"/>
</dbReference>
<dbReference type="PANTHER" id="PTHR10073:SF12">
    <property type="entry name" value="DNA MISMATCH REPAIR PROTEIN MLH1"/>
    <property type="match status" value="1"/>
</dbReference>
<dbReference type="GO" id="GO:0007131">
    <property type="term" value="P:reciprocal meiotic recombination"/>
    <property type="evidence" value="ECO:0007669"/>
    <property type="project" value="EnsemblFungi"/>
</dbReference>
<evidence type="ECO:0000259" key="6">
    <source>
        <dbReference type="SMART" id="SM01340"/>
    </source>
</evidence>
<comment type="similarity">
    <text evidence="2">Belongs to the DNA mismatch repair MutL/HexB family.</text>
</comment>
<evidence type="ECO:0000313" key="8">
    <source>
        <dbReference type="Proteomes" id="UP000094285"/>
    </source>
</evidence>
<dbReference type="PROSITE" id="PS00058">
    <property type="entry name" value="DNA_MISMATCH_REPAIR_1"/>
    <property type="match status" value="1"/>
</dbReference>
<dbReference type="InterPro" id="IPR014762">
    <property type="entry name" value="DNA_mismatch_repair_CS"/>
</dbReference>
<dbReference type="Pfam" id="PF13589">
    <property type="entry name" value="HATPase_c_3"/>
    <property type="match status" value="1"/>
</dbReference>
<dbReference type="InterPro" id="IPR036890">
    <property type="entry name" value="HATPase_C_sf"/>
</dbReference>
<dbReference type="OrthoDB" id="10263226at2759"/>
<proteinExistence type="inferred from homology"/>
<dbReference type="SMART" id="SM01340">
    <property type="entry name" value="DNA_mis_repair"/>
    <property type="match status" value="1"/>
</dbReference>
<dbReference type="CDD" id="cd03483">
    <property type="entry name" value="MutL_Trans_MLH1"/>
    <property type="match status" value="1"/>
</dbReference>
<organism evidence="7 8">
    <name type="scientific">Suhomyces tanzawaensis NRRL Y-17324</name>
    <dbReference type="NCBI Taxonomy" id="984487"/>
    <lineage>
        <taxon>Eukaryota</taxon>
        <taxon>Fungi</taxon>
        <taxon>Dikarya</taxon>
        <taxon>Ascomycota</taxon>
        <taxon>Saccharomycotina</taxon>
        <taxon>Pichiomycetes</taxon>
        <taxon>Debaryomycetaceae</taxon>
        <taxon>Suhomyces</taxon>
    </lineage>
</organism>
<dbReference type="STRING" id="984487.A0A1E4SE10"/>